<dbReference type="InterPro" id="IPR050553">
    <property type="entry name" value="Thioredoxin_ResA/DsbE_sf"/>
</dbReference>
<dbReference type="RefSeq" id="WP_179263621.1">
    <property type="nucleotide sequence ID" value="NZ_CP058601.1"/>
</dbReference>
<dbReference type="PANTHER" id="PTHR42852:SF17">
    <property type="entry name" value="THIOREDOXIN-LIKE PROTEIN HI_1115"/>
    <property type="match status" value="1"/>
</dbReference>
<evidence type="ECO:0000256" key="1">
    <source>
        <dbReference type="SAM" id="MobiDB-lite"/>
    </source>
</evidence>
<dbReference type="AlphaFoldDB" id="A0A7D5L3L7"/>
<feature type="compositionally biased region" description="Polar residues" evidence="1">
    <location>
        <begin position="192"/>
        <end position="206"/>
    </location>
</feature>
<name>A0A7D5L3L7_9EURY</name>
<dbReference type="PROSITE" id="PS51352">
    <property type="entry name" value="THIOREDOXIN_2"/>
    <property type="match status" value="1"/>
</dbReference>
<sequence>MRRRELLAGVGSLGVLAGASGIVLGGIPSFRNERSTSTSSDGSEWPVEIETIDARGSEAGTITVPNGDVTVVMFFVTGCGQCQTHMPRFAEARSQLVEAHEDELTFLSVTYQSPDTMPADELRSWWTDHGGNWNVGYDPDSDLAANYRVVGYPVTLVIDGEGEKRWEELGVGYSADIVEAVESVVESRNEGASDSSSETNETAFNSTTETEKPTTTA</sequence>
<dbReference type="CDD" id="cd02966">
    <property type="entry name" value="TlpA_like_family"/>
    <property type="match status" value="1"/>
</dbReference>
<feature type="region of interest" description="Disordered" evidence="1">
    <location>
        <begin position="184"/>
        <end position="217"/>
    </location>
</feature>
<dbReference type="PANTHER" id="PTHR42852">
    <property type="entry name" value="THIOL:DISULFIDE INTERCHANGE PROTEIN DSBE"/>
    <property type="match status" value="1"/>
</dbReference>
<protein>
    <submittedName>
        <fullName evidence="3">TlpA family protein disulfide reductase</fullName>
    </submittedName>
</protein>
<gene>
    <name evidence="3" type="ORF">HYG82_19050</name>
</gene>
<dbReference type="GeneID" id="56035435"/>
<keyword evidence="4" id="KW-1185">Reference proteome</keyword>
<feature type="domain" description="Thioredoxin" evidence="2">
    <location>
        <begin position="21"/>
        <end position="186"/>
    </location>
</feature>
<dbReference type="Proteomes" id="UP000509241">
    <property type="component" value="Chromosome"/>
</dbReference>
<organism evidence="3 4">
    <name type="scientific">Natrinema halophilum</name>
    <dbReference type="NCBI Taxonomy" id="1699371"/>
    <lineage>
        <taxon>Archaea</taxon>
        <taxon>Methanobacteriati</taxon>
        <taxon>Methanobacteriota</taxon>
        <taxon>Stenosarchaea group</taxon>
        <taxon>Halobacteria</taxon>
        <taxon>Halobacteriales</taxon>
        <taxon>Natrialbaceae</taxon>
        <taxon>Natrinema</taxon>
    </lineage>
</organism>
<dbReference type="OrthoDB" id="115386at2157"/>
<dbReference type="KEGG" id="haly:HYG82_19050"/>
<dbReference type="GO" id="GO:0016491">
    <property type="term" value="F:oxidoreductase activity"/>
    <property type="evidence" value="ECO:0007669"/>
    <property type="project" value="InterPro"/>
</dbReference>
<reference evidence="3 4" key="1">
    <citation type="submission" date="2020-07" db="EMBL/GenBank/DDBJ databases">
        <authorList>
            <person name="Cui H."/>
        </authorList>
    </citation>
    <scope>NUCLEOTIDE SEQUENCE [LARGE SCALE GENOMIC DNA]</scope>
    <source>
        <strain evidence="3 4">YPL8</strain>
    </source>
</reference>
<dbReference type="EMBL" id="CP058601">
    <property type="protein sequence ID" value="QLG50785.1"/>
    <property type="molecule type" value="Genomic_DNA"/>
</dbReference>
<dbReference type="Gene3D" id="3.40.30.10">
    <property type="entry name" value="Glutaredoxin"/>
    <property type="match status" value="1"/>
</dbReference>
<dbReference type="InterPro" id="IPR000866">
    <property type="entry name" value="AhpC/TSA"/>
</dbReference>
<accession>A0A7D5L3L7</accession>
<dbReference type="InterPro" id="IPR036249">
    <property type="entry name" value="Thioredoxin-like_sf"/>
</dbReference>
<dbReference type="GO" id="GO:0016209">
    <property type="term" value="F:antioxidant activity"/>
    <property type="evidence" value="ECO:0007669"/>
    <property type="project" value="InterPro"/>
</dbReference>
<proteinExistence type="predicted"/>
<evidence type="ECO:0000259" key="2">
    <source>
        <dbReference type="PROSITE" id="PS51352"/>
    </source>
</evidence>
<dbReference type="SUPFAM" id="SSF52833">
    <property type="entry name" value="Thioredoxin-like"/>
    <property type="match status" value="1"/>
</dbReference>
<dbReference type="Pfam" id="PF00578">
    <property type="entry name" value="AhpC-TSA"/>
    <property type="match status" value="1"/>
</dbReference>
<evidence type="ECO:0000313" key="3">
    <source>
        <dbReference type="EMBL" id="QLG50785.1"/>
    </source>
</evidence>
<dbReference type="InterPro" id="IPR013766">
    <property type="entry name" value="Thioredoxin_domain"/>
</dbReference>
<evidence type="ECO:0000313" key="4">
    <source>
        <dbReference type="Proteomes" id="UP000509241"/>
    </source>
</evidence>